<dbReference type="InterPro" id="IPR002938">
    <property type="entry name" value="FAD-bd"/>
</dbReference>
<evidence type="ECO:0000256" key="7">
    <source>
        <dbReference type="SAM" id="Phobius"/>
    </source>
</evidence>
<keyword evidence="7" id="KW-0812">Transmembrane</keyword>
<dbReference type="GO" id="GO:0004497">
    <property type="term" value="F:monooxygenase activity"/>
    <property type="evidence" value="ECO:0007669"/>
    <property type="project" value="UniProtKB-KW"/>
</dbReference>
<keyword evidence="5" id="KW-0560">Oxidoreductase</keyword>
<evidence type="ECO:0000256" key="3">
    <source>
        <dbReference type="ARBA" id="ARBA00022630"/>
    </source>
</evidence>
<dbReference type="PRINTS" id="PR00420">
    <property type="entry name" value="RNGMNOXGNASE"/>
</dbReference>
<dbReference type="PANTHER" id="PTHR47356">
    <property type="entry name" value="FAD-DEPENDENT MONOOXYGENASE ASQG-RELATED"/>
    <property type="match status" value="1"/>
</dbReference>
<gene>
    <name evidence="9" type="ORF">LX32DRAFT_703604</name>
</gene>
<feature type="domain" description="FAD-binding" evidence="8">
    <location>
        <begin position="288"/>
        <end position="343"/>
    </location>
</feature>
<evidence type="ECO:0000259" key="8">
    <source>
        <dbReference type="Pfam" id="PF01494"/>
    </source>
</evidence>
<proteinExistence type="inferred from homology"/>
<evidence type="ECO:0000313" key="10">
    <source>
        <dbReference type="Proteomes" id="UP001232148"/>
    </source>
</evidence>
<dbReference type="InterPro" id="IPR036188">
    <property type="entry name" value="FAD/NAD-bd_sf"/>
</dbReference>
<dbReference type="InterPro" id="IPR050562">
    <property type="entry name" value="FAD_mOase_fung"/>
</dbReference>
<evidence type="ECO:0000256" key="2">
    <source>
        <dbReference type="ARBA" id="ARBA00007992"/>
    </source>
</evidence>
<name>A0AAD9HCB4_9PEZI</name>
<keyword evidence="4" id="KW-0274">FAD</keyword>
<dbReference type="AlphaFoldDB" id="A0AAD9HCB4"/>
<reference evidence="9" key="1">
    <citation type="submission" date="2021-06" db="EMBL/GenBank/DDBJ databases">
        <title>Comparative genomics, transcriptomics and evolutionary studies reveal genomic signatures of adaptation to plant cell wall in hemibiotrophic fungi.</title>
        <authorList>
            <consortium name="DOE Joint Genome Institute"/>
            <person name="Baroncelli R."/>
            <person name="Diaz J.F."/>
            <person name="Benocci T."/>
            <person name="Peng M."/>
            <person name="Battaglia E."/>
            <person name="Haridas S."/>
            <person name="Andreopoulos W."/>
            <person name="Labutti K."/>
            <person name="Pangilinan J."/>
            <person name="Floch G.L."/>
            <person name="Makela M.R."/>
            <person name="Henrissat B."/>
            <person name="Grigoriev I.V."/>
            <person name="Crouch J.A."/>
            <person name="De Vries R.P."/>
            <person name="Sukno S.A."/>
            <person name="Thon M.R."/>
        </authorList>
    </citation>
    <scope>NUCLEOTIDE SEQUENCE</scope>
    <source>
        <strain evidence="9">MAFF235873</strain>
    </source>
</reference>
<dbReference type="GO" id="GO:0071949">
    <property type="term" value="F:FAD binding"/>
    <property type="evidence" value="ECO:0007669"/>
    <property type="project" value="InterPro"/>
</dbReference>
<keyword evidence="7" id="KW-0472">Membrane</keyword>
<evidence type="ECO:0000313" key="9">
    <source>
        <dbReference type="EMBL" id="KAK2025339.1"/>
    </source>
</evidence>
<dbReference type="SUPFAM" id="SSF51905">
    <property type="entry name" value="FAD/NAD(P)-binding domain"/>
    <property type="match status" value="1"/>
</dbReference>
<keyword evidence="3" id="KW-0285">Flavoprotein</keyword>
<comment type="similarity">
    <text evidence="2">Belongs to the paxM FAD-dependent monooxygenase family.</text>
</comment>
<feature type="transmembrane region" description="Helical" evidence="7">
    <location>
        <begin position="219"/>
        <end position="240"/>
    </location>
</feature>
<dbReference type="Pfam" id="PF01494">
    <property type="entry name" value="FAD_binding_3"/>
    <property type="match status" value="2"/>
</dbReference>
<evidence type="ECO:0000256" key="4">
    <source>
        <dbReference type="ARBA" id="ARBA00022827"/>
    </source>
</evidence>
<dbReference type="PANTHER" id="PTHR47356:SF2">
    <property type="entry name" value="FAD-BINDING DOMAIN-CONTAINING PROTEIN-RELATED"/>
    <property type="match status" value="1"/>
</dbReference>
<evidence type="ECO:0000256" key="1">
    <source>
        <dbReference type="ARBA" id="ARBA00001974"/>
    </source>
</evidence>
<feature type="domain" description="FAD-binding" evidence="8">
    <location>
        <begin position="6"/>
        <end position="170"/>
    </location>
</feature>
<keyword evidence="6" id="KW-0503">Monooxygenase</keyword>
<dbReference type="Gene3D" id="3.50.50.60">
    <property type="entry name" value="FAD/NAD(P)-binding domain"/>
    <property type="match status" value="1"/>
</dbReference>
<dbReference type="Proteomes" id="UP001232148">
    <property type="component" value="Unassembled WGS sequence"/>
</dbReference>
<sequence length="426" mass="47777">MAEPFRVLIAGGSVSGLMLALQLERGGIDYILLEKGEIGPQLGASIGFQPHSVKLFEQLGIWDDFKKVTVPMGNRHHFDERGRCFENSALFTEIHKRFGRPWVFLERCEAIRILYSHIRDKSKVLTETSVMSYKEDDEGISVETSKNETIRGNILVGCDGVHSYVRTLMTNQLAMNQPDLAKEIREAGFTCEYKCLFGVSRNSSEAPLIPDGVLHTAYYNYYSSFSLVGVPGLIFWFFYVKLPSVTRMPNCPRFTDEDAHALVNQYGNTFLGPGYTLQTLWDSRVRATLAPLEEGVAKKWSHGRVVLIGDAVHKLTVNAGLGANTAYEGTTRLVNGLHALLRQSPHPTLPEITSTFNAYEKDQRLKAEFVLKVSAAVTRYEAQDTWILKAASRWLSPYLPDFIKAYIYAGYSSQGPILDFLIDPSI</sequence>
<organism evidence="9 10">
    <name type="scientific">Colletotrichum zoysiae</name>
    <dbReference type="NCBI Taxonomy" id="1216348"/>
    <lineage>
        <taxon>Eukaryota</taxon>
        <taxon>Fungi</taxon>
        <taxon>Dikarya</taxon>
        <taxon>Ascomycota</taxon>
        <taxon>Pezizomycotina</taxon>
        <taxon>Sordariomycetes</taxon>
        <taxon>Hypocreomycetidae</taxon>
        <taxon>Glomerellales</taxon>
        <taxon>Glomerellaceae</taxon>
        <taxon>Colletotrichum</taxon>
        <taxon>Colletotrichum graminicola species complex</taxon>
    </lineage>
</organism>
<protein>
    <submittedName>
        <fullName evidence="9">FAD/NAD(P)-binding domain-containing protein</fullName>
    </submittedName>
</protein>
<evidence type="ECO:0000256" key="6">
    <source>
        <dbReference type="ARBA" id="ARBA00023033"/>
    </source>
</evidence>
<comment type="caution">
    <text evidence="9">The sequence shown here is derived from an EMBL/GenBank/DDBJ whole genome shotgun (WGS) entry which is preliminary data.</text>
</comment>
<comment type="cofactor">
    <cofactor evidence="1">
        <name>FAD</name>
        <dbReference type="ChEBI" id="CHEBI:57692"/>
    </cofactor>
</comment>
<keyword evidence="10" id="KW-1185">Reference proteome</keyword>
<keyword evidence="7" id="KW-1133">Transmembrane helix</keyword>
<dbReference type="EMBL" id="MU842939">
    <property type="protein sequence ID" value="KAK2025339.1"/>
    <property type="molecule type" value="Genomic_DNA"/>
</dbReference>
<accession>A0AAD9HCB4</accession>
<evidence type="ECO:0000256" key="5">
    <source>
        <dbReference type="ARBA" id="ARBA00023002"/>
    </source>
</evidence>